<accession>A0ABZ2LY90</accession>
<evidence type="ECO:0000313" key="3">
    <source>
        <dbReference type="Proteomes" id="UP001370348"/>
    </source>
</evidence>
<name>A0ABZ2LY90_9BACT</name>
<proteinExistence type="predicted"/>
<dbReference type="RefSeq" id="WP_394825327.1">
    <property type="nucleotide sequence ID" value="NZ_CP089984.1"/>
</dbReference>
<keyword evidence="3" id="KW-1185">Reference proteome</keyword>
<dbReference type="EMBL" id="CP089984">
    <property type="protein sequence ID" value="WXB15692.1"/>
    <property type="molecule type" value="Genomic_DNA"/>
</dbReference>
<evidence type="ECO:0000256" key="1">
    <source>
        <dbReference type="SAM" id="MobiDB-lite"/>
    </source>
</evidence>
<organism evidence="2 3">
    <name type="scientific">Pendulispora albinea</name>
    <dbReference type="NCBI Taxonomy" id="2741071"/>
    <lineage>
        <taxon>Bacteria</taxon>
        <taxon>Pseudomonadati</taxon>
        <taxon>Myxococcota</taxon>
        <taxon>Myxococcia</taxon>
        <taxon>Myxococcales</taxon>
        <taxon>Sorangiineae</taxon>
        <taxon>Pendulisporaceae</taxon>
        <taxon>Pendulispora</taxon>
    </lineage>
</organism>
<evidence type="ECO:0000313" key="2">
    <source>
        <dbReference type="EMBL" id="WXB15692.1"/>
    </source>
</evidence>
<feature type="region of interest" description="Disordered" evidence="1">
    <location>
        <begin position="244"/>
        <end position="265"/>
    </location>
</feature>
<dbReference type="Proteomes" id="UP001370348">
    <property type="component" value="Chromosome"/>
</dbReference>
<sequence length="360" mass="37173">MSTLGVRTGALGAGDIGALGERAMTAPQSHAGELTVARLREVALVLGAFQRRVAQDEVVQGEVARSAGAHGAGAHGEEAHAGGAESDARRYVRRVSGGPLVEVGPGTVHVLLGLAHPAAFVAADASRLVNRYVRPLLAALTKLGQKANFFGRDWISVAKRPVAWVGFAHDAGSGRAVLEAFIAVATPFATGDRTARASFLGKAPATLEEVLGRAVDLDALIETIARAYVDAYACTRADLAPWASSGSDGPYGSSEPDEPAPEVATDPPWAATAETIIGTVAAGPDARGIFRVGGDFLASRDAVVRLERELAELPEGAGADGIHRVHELVEAAFTAPDVALEGVRSPASIADVIVRARTPR</sequence>
<protein>
    <submittedName>
        <fullName evidence="2">Uncharacterized protein</fullName>
    </submittedName>
</protein>
<dbReference type="InterPro" id="IPR045864">
    <property type="entry name" value="aa-tRNA-synth_II/BPL/LPL"/>
</dbReference>
<reference evidence="2 3" key="1">
    <citation type="submission" date="2021-12" db="EMBL/GenBank/DDBJ databases">
        <title>Discovery of the Pendulisporaceae a myxobacterial family with distinct sporulation behavior and unique specialized metabolism.</title>
        <authorList>
            <person name="Garcia R."/>
            <person name="Popoff A."/>
            <person name="Bader C.D."/>
            <person name="Loehr J."/>
            <person name="Walesch S."/>
            <person name="Walt C."/>
            <person name="Boldt J."/>
            <person name="Bunk B."/>
            <person name="Haeckl F.J.F.P.J."/>
            <person name="Gunesch A.P."/>
            <person name="Birkelbach J."/>
            <person name="Nuebel U."/>
            <person name="Pietschmann T."/>
            <person name="Bach T."/>
            <person name="Mueller R."/>
        </authorList>
    </citation>
    <scope>NUCLEOTIDE SEQUENCE [LARGE SCALE GENOMIC DNA]</scope>
    <source>
        <strain evidence="2 3">MSr11954</strain>
    </source>
</reference>
<dbReference type="SUPFAM" id="SSF55681">
    <property type="entry name" value="Class II aaRS and biotin synthetases"/>
    <property type="match status" value="1"/>
</dbReference>
<gene>
    <name evidence="2" type="ORF">LZC94_00165</name>
</gene>